<comment type="caution">
    <text evidence="7">The sequence shown here is derived from an EMBL/GenBank/DDBJ whole genome shotgun (WGS) entry which is preliminary data.</text>
</comment>
<accession>A0A834JI41</accession>
<dbReference type="InterPro" id="IPR053719">
    <property type="entry name" value="Lipogen_MT_Stabilize_sf"/>
</dbReference>
<keyword evidence="8" id="KW-1185">Reference proteome</keyword>
<protein>
    <recommendedName>
        <fullName evidence="9">Mid1-interacting protein</fullName>
    </recommendedName>
</protein>
<name>A0A834JI41_VESVU</name>
<evidence type="ECO:0000256" key="1">
    <source>
        <dbReference type="ARBA" id="ARBA00004123"/>
    </source>
</evidence>
<keyword evidence="5" id="KW-0539">Nucleus</keyword>
<dbReference type="AlphaFoldDB" id="A0A834JI41"/>
<dbReference type="Pfam" id="PF07084">
    <property type="entry name" value="Spot_14"/>
    <property type="match status" value="1"/>
</dbReference>
<sequence length="222" mass="24991">MNYSDITSNVDSSRTSLRRIARHDEPEFSCASILNSMERFVKTVSEMEETILIPRRLLDLTVGDAGDTIRLKAGNNVKETLANTDLYRLYHIVNQMKVELLWSKEDRAQSREEEDADKSVLAYQTSTETANRLGHARCPSTTSMQSIQSASSITSSLSSDSESEIGVENDSSLENEECIDLANSIANNFRHHLRGLHRSINRMTDVAQYLALRYQVDVDGQI</sequence>
<feature type="compositionally biased region" description="Low complexity" evidence="6">
    <location>
        <begin position="140"/>
        <end position="160"/>
    </location>
</feature>
<dbReference type="GO" id="GO:0005829">
    <property type="term" value="C:cytosol"/>
    <property type="evidence" value="ECO:0007669"/>
    <property type="project" value="TreeGrafter"/>
</dbReference>
<organism evidence="7 8">
    <name type="scientific">Vespula vulgaris</name>
    <name type="common">Yellow jacket</name>
    <name type="synonym">Wasp</name>
    <dbReference type="NCBI Taxonomy" id="7454"/>
    <lineage>
        <taxon>Eukaryota</taxon>
        <taxon>Metazoa</taxon>
        <taxon>Ecdysozoa</taxon>
        <taxon>Arthropoda</taxon>
        <taxon>Hexapoda</taxon>
        <taxon>Insecta</taxon>
        <taxon>Pterygota</taxon>
        <taxon>Neoptera</taxon>
        <taxon>Endopterygota</taxon>
        <taxon>Hymenoptera</taxon>
        <taxon>Apocrita</taxon>
        <taxon>Aculeata</taxon>
        <taxon>Vespoidea</taxon>
        <taxon>Vespidae</taxon>
        <taxon>Vespinae</taxon>
        <taxon>Vespula</taxon>
    </lineage>
</organism>
<feature type="compositionally biased region" description="Acidic residues" evidence="6">
    <location>
        <begin position="161"/>
        <end position="171"/>
    </location>
</feature>
<evidence type="ECO:0000256" key="3">
    <source>
        <dbReference type="ARBA" id="ARBA00009488"/>
    </source>
</evidence>
<feature type="region of interest" description="Disordered" evidence="6">
    <location>
        <begin position="137"/>
        <end position="171"/>
    </location>
</feature>
<evidence type="ECO:0000256" key="5">
    <source>
        <dbReference type="ARBA" id="ARBA00023242"/>
    </source>
</evidence>
<evidence type="ECO:0000256" key="4">
    <source>
        <dbReference type="ARBA" id="ARBA00022490"/>
    </source>
</evidence>
<dbReference type="PANTHER" id="PTHR14315">
    <property type="entry name" value="SPOT14 FAMILY MEMBER"/>
    <property type="match status" value="1"/>
</dbReference>
<dbReference type="EMBL" id="JACSEA010000011">
    <property type="protein sequence ID" value="KAF7388793.1"/>
    <property type="molecule type" value="Genomic_DNA"/>
</dbReference>
<gene>
    <name evidence="7" type="ORF">HZH66_009930</name>
</gene>
<dbReference type="GO" id="GO:0046890">
    <property type="term" value="P:regulation of lipid biosynthetic process"/>
    <property type="evidence" value="ECO:0007669"/>
    <property type="project" value="TreeGrafter"/>
</dbReference>
<evidence type="ECO:0000256" key="6">
    <source>
        <dbReference type="SAM" id="MobiDB-lite"/>
    </source>
</evidence>
<dbReference type="InterPro" id="IPR009786">
    <property type="entry name" value="Spot_14"/>
</dbReference>
<keyword evidence="4" id="KW-0963">Cytoplasm</keyword>
<evidence type="ECO:0000256" key="2">
    <source>
        <dbReference type="ARBA" id="ARBA00004496"/>
    </source>
</evidence>
<dbReference type="Gene3D" id="6.10.140.1610">
    <property type="match status" value="1"/>
</dbReference>
<reference evidence="7" key="1">
    <citation type="journal article" date="2020" name="G3 (Bethesda)">
        <title>High-Quality Assemblies for Three Invasive Social Wasps from the &lt;i&gt;Vespula&lt;/i&gt; Genus.</title>
        <authorList>
            <person name="Harrop T.W.R."/>
            <person name="Guhlin J."/>
            <person name="McLaughlin G.M."/>
            <person name="Permina E."/>
            <person name="Stockwell P."/>
            <person name="Gilligan J."/>
            <person name="Le Lec M.F."/>
            <person name="Gruber M.A.M."/>
            <person name="Quinn O."/>
            <person name="Lovegrove M."/>
            <person name="Duncan E.J."/>
            <person name="Remnant E.J."/>
            <person name="Van Eeckhoven J."/>
            <person name="Graham B."/>
            <person name="Knapp R.A."/>
            <person name="Langford K.W."/>
            <person name="Kronenberg Z."/>
            <person name="Press M.O."/>
            <person name="Eacker S.M."/>
            <person name="Wilson-Rankin E.E."/>
            <person name="Purcell J."/>
            <person name="Lester P.J."/>
            <person name="Dearden P.K."/>
        </authorList>
    </citation>
    <scope>NUCLEOTIDE SEQUENCE</scope>
    <source>
        <strain evidence="7">Marl-1</strain>
    </source>
</reference>
<proteinExistence type="inferred from homology"/>
<evidence type="ECO:0000313" key="7">
    <source>
        <dbReference type="EMBL" id="KAF7388793.1"/>
    </source>
</evidence>
<dbReference type="Proteomes" id="UP000614350">
    <property type="component" value="Unassembled WGS sequence"/>
</dbReference>
<comment type="similarity">
    <text evidence="3">Belongs to the SPOT14 family.</text>
</comment>
<dbReference type="GO" id="GO:0005634">
    <property type="term" value="C:nucleus"/>
    <property type="evidence" value="ECO:0007669"/>
    <property type="project" value="UniProtKB-SubCell"/>
</dbReference>
<evidence type="ECO:0000313" key="8">
    <source>
        <dbReference type="Proteomes" id="UP000614350"/>
    </source>
</evidence>
<evidence type="ECO:0008006" key="9">
    <source>
        <dbReference type="Google" id="ProtNLM"/>
    </source>
</evidence>
<dbReference type="PANTHER" id="PTHR14315:SF17">
    <property type="entry name" value="MIP21584P"/>
    <property type="match status" value="1"/>
</dbReference>
<comment type="subcellular location">
    <subcellularLocation>
        <location evidence="2">Cytoplasm</location>
    </subcellularLocation>
    <subcellularLocation>
        <location evidence="1">Nucleus</location>
    </subcellularLocation>
</comment>